<feature type="region of interest" description="Disordered" evidence="1">
    <location>
        <begin position="1135"/>
        <end position="1155"/>
    </location>
</feature>
<protein>
    <submittedName>
        <fullName evidence="4">Isopeptide-forming domain-containing fimbrial protein</fullName>
    </submittedName>
</protein>
<feature type="region of interest" description="Disordered" evidence="1">
    <location>
        <begin position="3359"/>
        <end position="3383"/>
    </location>
</feature>
<dbReference type="InterPro" id="IPR001434">
    <property type="entry name" value="OmcB-like_DUF11"/>
</dbReference>
<feature type="compositionally biased region" description="Pro residues" evidence="1">
    <location>
        <begin position="3367"/>
        <end position="3377"/>
    </location>
</feature>
<dbReference type="Pfam" id="PF01345">
    <property type="entry name" value="DUF11"/>
    <property type="match status" value="9"/>
</dbReference>
<dbReference type="InterPro" id="IPR008966">
    <property type="entry name" value="Adhesion_dom_sf"/>
</dbReference>
<feature type="domain" description="DUF11" evidence="3">
    <location>
        <begin position="2354"/>
        <end position="2471"/>
    </location>
</feature>
<dbReference type="SUPFAM" id="SSF49401">
    <property type="entry name" value="Bacterial adhesins"/>
    <property type="match status" value="1"/>
</dbReference>
<name>A0AAW8RHR4_CARDV</name>
<keyword evidence="2" id="KW-0732">Signal</keyword>
<feature type="compositionally biased region" description="Basic and acidic residues" evidence="1">
    <location>
        <begin position="1433"/>
        <end position="1456"/>
    </location>
</feature>
<feature type="domain" description="DUF11" evidence="3">
    <location>
        <begin position="2500"/>
        <end position="2618"/>
    </location>
</feature>
<dbReference type="NCBIfam" id="TIGR01167">
    <property type="entry name" value="LPXTG_anchor"/>
    <property type="match status" value="1"/>
</dbReference>
<dbReference type="InterPro" id="IPR026466">
    <property type="entry name" value="Fim_isopep_form_D2_dom"/>
</dbReference>
<evidence type="ECO:0000256" key="1">
    <source>
        <dbReference type="SAM" id="MobiDB-lite"/>
    </source>
</evidence>
<dbReference type="RefSeq" id="WP_311780928.1">
    <property type="nucleotide sequence ID" value="NZ_JALRMR010000017.1"/>
</dbReference>
<feature type="domain" description="DUF11" evidence="3">
    <location>
        <begin position="2213"/>
        <end position="2324"/>
    </location>
</feature>
<evidence type="ECO:0000313" key="5">
    <source>
        <dbReference type="Proteomes" id="UP001249945"/>
    </source>
</evidence>
<feature type="domain" description="DUF11" evidence="3">
    <location>
        <begin position="1916"/>
        <end position="2032"/>
    </location>
</feature>
<dbReference type="Proteomes" id="UP001249945">
    <property type="component" value="Unassembled WGS sequence"/>
</dbReference>
<feature type="domain" description="DUF11" evidence="3">
    <location>
        <begin position="3221"/>
        <end position="3339"/>
    </location>
</feature>
<feature type="domain" description="DUF11" evidence="3">
    <location>
        <begin position="3089"/>
        <end position="3195"/>
    </location>
</feature>
<dbReference type="InterPro" id="IPR047589">
    <property type="entry name" value="DUF11_rpt"/>
</dbReference>
<dbReference type="PANTHER" id="PTHR34819:SF3">
    <property type="entry name" value="CELL SURFACE PROTEIN"/>
    <property type="match status" value="1"/>
</dbReference>
<dbReference type="NCBIfam" id="TIGR04226">
    <property type="entry name" value="RrgB_K2N_iso_D2"/>
    <property type="match status" value="3"/>
</dbReference>
<gene>
    <name evidence="4" type="ORF">MX635_12380</name>
</gene>
<sequence length="3419" mass="373608">MKKSKLIHWLLTLSMFIQVVATATTSVKAFADGVNNQIEDLYFTNEAGEKLDQASILLGEKLTTVIKSDNPSDQQLSVTILPGLELDQEATNSANQENQVTVAYSKEAGNILVNWVTSPTVETNEMQEEVQQQEATTLAEKAGLLSKEAAEVASKIENTPSVEEKEQKPKKVLLVFKGVGAGSHNITVQTTRDGQTYTARPLTVVVNKEEKVGNSKESENLEKTKQVKSADVKTSFAVIDESGNEITNPTLATPSDYKKEVRFRMTITSEEDFNELRFDNNLGLDSFWTDTGITTPIDITYTDSSGNSNDAYYDFYEDMEDGFIGDNLPAGTYTYDFSLLLKLGVNYDSIFNLHSGFNDFKPNFDIYYETSNKKSVSSSEFILKGTYPQATKVVTKDSLSGMTIPNVKLGVKNVLADDEIYTIYTDDKGVAYLPLRENKDASKYSIMILEASGYLITGDNGEQYKFEFEGEANRISNASEGNPNELGLIARAPIIENKVTADIIEGYYGDKVTFRQEMIYTDGTDAVKAHFISIPSDAGIPQASARGLRKLPNPVLIRYKDNVEVDRISLNDDDVWQMQGSVEEGYILDYQIDLTDENNGFTIKEPLGAGEKLELVTEWIMTPRDSKAFMQMYTMSINGMGIDKNGKASIKFANKAEVMAHPKKAISLKVDKTVEVLEKSKEQTEKWVTTDIKDNKTTIIGSNKLRYDIQITAIGELYSQIKPTDIIDTLPAGINVSDPSKIKVSIDGAKPINSKLFELKGNELSIAVSRIARNKLLSITNDPKDARMLITIEVELTPEASGILENTALVKGQVRENDFVDNSWGASIDYTSNSVENYIEPNVNIKKMANSVGYVGEPFEYRLVVTLDEESGALHNGVITDILPAGLKPLGDATIIIDTKPTTKLLTDPALKREFRNVTSSWSQNTEGRDVLTISDLTMNRTQQAVITFKVIPDVSIAGEILKNEAEVSGTDKDKLFKTTDKDKVDTRFVFQPGELESAKSVFPVVDGTVGESNDGENVAVGDIIQYQIVVWNPLDENTAVRDIEIKDVIPEGLEYMQGTLTVTRSGKVVEDADAEMNTADPMHPILTVKIKNLQGTNQELDKRTVVTFNVRVTKQASGTLKNEAQVVGFIDETPSQPDISLNPPNSSTTTVVDPDPTITKSIDRKFAFKDDVLNYELVISNTKKAGLLVNGKVTDQLPDEVAYKIGSTVIIDQNGVIHEGTQNDKYWNERNFSLSGLTLKEGETITIQYQVKVIEAVFEKPIINYAKITGTSNEGKDSKNYEKDAEAEFELVPSPGKLAATKEVYSLTEDGSLDSTINNGNVQVNDTIAYQISVANTGDRATEVKNVHLQDQLPKGLAYVPNSLELTIGDTVTALKDEDTINIEKQAIDALVGTLKGGEFATLTFKVTVTKEASGEITNIATSKGNVITEPTDPKLPEEDKPTKPAETHDSDRVQNHVPPKPTIKKEVGRNVGEEIRNAKENENLQTFNEDTLTYTLTVANGKNAGVLFNGEIEDKKLPDEVSYITESTEIHYEDGKIEKLKDQDVWIEGKLRISGFTLAENESFKVLFKVKVKSEQLKTDIVNKVSIKGTDKDKKEVIGNTAEAKFDIVASPGILSATKAVYSTGKIATNINGEKLQVGDQIQYRIVVKNEGKSLSTIKNITVSDLLPSSVYYVDNTLKVVGDNTAIATVTKNDQGEETLSVELKELTGGKSIEILLDVIVLDSASGEFANTAQAEGKVALQPDDLTITKPSKAETETVKNSVPIAPSITKSLDNQGVAFNDDEFYYTLVIKNEKNAGKLYFGEVEDRLPIGITYVEGSTEIDGKKVNDDNWKDNIFNKRDIELIENQEMTIRFKVKIKVKELQTITNTASFLGKDVNGEGTKKVEAKVPVKVISNTGELEAKKAVYNQAGESINDGKVSVSDTIRYEIIVSNTTEAPLSEVREVHLKDEIPFGLTYVAGSLTLDGVLQKDDAITLDSKTGIYHLNLPIGTLGSLATATVSFEVVVSKNASGTLKNIAIANGTTNQTPTETDTPTGDKTTPPVNNLIQPEPTIRKSVKAVGTTNETTHEMVPLPAFNEDELIYTLIVTNQTGAGLLKNGVVEDSLPQGLVYKPKSTFIDGKSVGDENWQGNTFKKENIELVSGQEMKISFTVKVAATAVPMNILNEATVVGEDGDGNKLPPKKDDVTVTIINSPGKLEAKKAVYGKDGTDINNHKVKVGETIRYEISVSNITETPFSEVRDVIVKDAIPTGLKYVKNTLTVNNQLMSNDDELIFENPASPGNQLLEVSIGHLASKEQTVISFEVEVMSNASGKLTNIAVANGVITPKPNEPAEPDSSQTPPVVNEAKPKPIIEKSVSQENNFNGDTVVYTLIVRNEEGSGHLYNGVVTDKLPDGVIYQEGTTQINGQDAEKNYWNGNNFRFDQIELASGEFMTITFKAKITVAKETAGIVNKATFNGTDKDNLPSEEASDSAKLNVVPRPGKIEPVKAVYNKAGEPIENQVVKIGDTLCYEIIVTNTELDISEVRDIVVTDAIPVGLNYIKGTTTVNGKTVADNVITDSNGNDYLNLAIGHLLSGEKAIIRFEVTVDKKADGLLTNIALVNGVVTPTPSDPQDPNRENLEIGEIPTNSVKNEVHPKPSIKKSVTEENATNKTVVFNESILIYTLVLHNEVGASVLKNGTVEDNLPKEVQYQPGTTTINGVSIEDNTDQLSWTNNQFKLSNIELAGGEMMEIKFKVKVAVPQVVTDILNTAYMNGTDSYNNPITEQKDSAKFDVIADPGEIDAIKSVYAVHADGSDGDNIHNTVVNVNDTIRYKVLVENTSEKKLSEVHDVIVEDLLPSGVSYLPNTLYLEKDNQLIQQSDDAVNQEKQFLSLNIGTLKSREKAVVIFDVKITNKASGTIANIATARGMTAVNSEEPEKETELKETPNVLNNAQPEPNIIKTVTDGTPQFNGHSFTNTILTYRLVVSNARNAGFLQDGVVTDTLPAGVRYQPNTTKIANKDIADAGIWKNNSLTIKDIKLAENEELTIEFKVLVTSLEFDKAIVNKATFIGANGDGVLTEPVEDETEFILQAGPGKLNSTKKAYQGTEDVSGKAVKVGDKLRYEIVIENISTGPANVNQVVMQDQLPNGLSYIKGTLHLNSERLGDEHVVGQTITVEVGRLLSGEKAVISFEVLIGQEVAENTTILNTADVTGTAVQVAGQPETRIEQHPSVDNKIASEISILKVVDQKNATVGEVLTYELVVKNGPNGGLWSGQVTDTIPEHTAYLPDSTTVTNATGESIKLADDTVWQGRHLSVMVEGLRGNQSVTIRFQVKITDIPSETTTISNIASLVSEDPSITEGQDLDSNEVQTIVTKPIVPQTNTQPSPLPPMNPTPPVNQKLPQTGEDERKQLIQQVGVLLLGLSTLYFTHKRRTRIVR</sequence>
<feature type="domain" description="DUF11" evidence="3">
    <location>
        <begin position="2802"/>
        <end position="2911"/>
    </location>
</feature>
<feature type="compositionally biased region" description="Low complexity" evidence="1">
    <location>
        <begin position="2025"/>
        <end position="2044"/>
    </location>
</feature>
<evidence type="ECO:0000259" key="3">
    <source>
        <dbReference type="Pfam" id="PF01345"/>
    </source>
</evidence>
<feature type="region of interest" description="Disordered" evidence="1">
    <location>
        <begin position="2916"/>
        <end position="2935"/>
    </location>
</feature>
<organism evidence="4 5">
    <name type="scientific">Carnobacterium divergens</name>
    <name type="common">Lactobacillus divergens</name>
    <dbReference type="NCBI Taxonomy" id="2748"/>
    <lineage>
        <taxon>Bacteria</taxon>
        <taxon>Bacillati</taxon>
        <taxon>Bacillota</taxon>
        <taxon>Bacilli</taxon>
        <taxon>Lactobacillales</taxon>
        <taxon>Carnobacteriaceae</taxon>
        <taxon>Carnobacterium</taxon>
    </lineage>
</organism>
<dbReference type="PANTHER" id="PTHR34819">
    <property type="entry name" value="LARGE CYSTEINE-RICH PERIPLASMIC PROTEIN OMCB"/>
    <property type="match status" value="1"/>
</dbReference>
<dbReference type="EMBL" id="JALRMR010000017">
    <property type="protein sequence ID" value="MDT1975196.1"/>
    <property type="molecule type" value="Genomic_DNA"/>
</dbReference>
<feature type="chain" id="PRO_5043779343" evidence="2">
    <location>
        <begin position="24"/>
        <end position="3419"/>
    </location>
</feature>
<dbReference type="NCBIfam" id="TIGR01451">
    <property type="entry name" value="B_ant_repeat"/>
    <property type="match status" value="13"/>
</dbReference>
<accession>A0AAW8RHR4</accession>
<feature type="region of interest" description="Disordered" evidence="1">
    <location>
        <begin position="2025"/>
        <end position="2047"/>
    </location>
</feature>
<evidence type="ECO:0000256" key="2">
    <source>
        <dbReference type="SAM" id="SignalP"/>
    </source>
</evidence>
<reference evidence="4" key="1">
    <citation type="submission" date="2022-04" db="EMBL/GenBank/DDBJ databases">
        <title>Draft genome sequences of lactic acid bacteria (LAB) strains involved in meat spoilage.</title>
        <authorList>
            <person name="Palevich N."/>
        </authorList>
    </citation>
    <scope>NUCLEOTIDE SEQUENCE</scope>
    <source>
        <strain evidence="4">9-14</strain>
    </source>
</reference>
<feature type="domain" description="DUF11" evidence="3">
    <location>
        <begin position="1629"/>
        <end position="1739"/>
    </location>
</feature>
<dbReference type="InterPro" id="IPR051172">
    <property type="entry name" value="Chlamydia_OmcB"/>
</dbReference>
<feature type="compositionally biased region" description="Polar residues" evidence="1">
    <location>
        <begin position="1135"/>
        <end position="1146"/>
    </location>
</feature>
<feature type="signal peptide" evidence="2">
    <location>
        <begin position="1"/>
        <end position="23"/>
    </location>
</feature>
<comment type="caution">
    <text evidence="4">The sequence shown here is derived from an EMBL/GenBank/DDBJ whole genome shotgun (WGS) entry which is preliminary data.</text>
</comment>
<feature type="region of interest" description="Disordered" evidence="1">
    <location>
        <begin position="1424"/>
        <end position="1469"/>
    </location>
</feature>
<proteinExistence type="predicted"/>
<dbReference type="Gene3D" id="2.60.40.740">
    <property type="match status" value="10"/>
</dbReference>
<evidence type="ECO:0000313" key="4">
    <source>
        <dbReference type="EMBL" id="MDT1975196.1"/>
    </source>
</evidence>
<feature type="domain" description="DUF11" evidence="3">
    <location>
        <begin position="1314"/>
        <end position="1430"/>
    </location>
</feature>